<evidence type="ECO:0000313" key="2">
    <source>
        <dbReference type="Proteomes" id="UP000249547"/>
    </source>
</evidence>
<reference evidence="1 2" key="1">
    <citation type="submission" date="2018-06" db="EMBL/GenBank/DDBJ databases">
        <title>Genomic Encyclopedia of Archaeal and Bacterial Type Strains, Phase II (KMG-II): from individual species to whole genera.</title>
        <authorList>
            <person name="Goeker M."/>
        </authorList>
    </citation>
    <scope>NUCLEOTIDE SEQUENCE [LARGE SCALE GENOMIC DNA]</scope>
    <source>
        <strain evidence="1 2">DSM 23857</strain>
    </source>
</reference>
<organism evidence="1 2">
    <name type="scientific">Chitinophaga skermanii</name>
    <dbReference type="NCBI Taxonomy" id="331697"/>
    <lineage>
        <taxon>Bacteria</taxon>
        <taxon>Pseudomonadati</taxon>
        <taxon>Bacteroidota</taxon>
        <taxon>Chitinophagia</taxon>
        <taxon>Chitinophagales</taxon>
        <taxon>Chitinophagaceae</taxon>
        <taxon>Chitinophaga</taxon>
    </lineage>
</organism>
<dbReference type="InterPro" id="IPR047690">
    <property type="entry name" value="IPExxxVDY_fam"/>
</dbReference>
<dbReference type="EMBL" id="QLLL01000001">
    <property type="protein sequence ID" value="RAJ10432.1"/>
    <property type="molecule type" value="Genomic_DNA"/>
</dbReference>
<gene>
    <name evidence="1" type="ORF">LX64_00034</name>
</gene>
<proteinExistence type="predicted"/>
<protein>
    <recommendedName>
        <fullName evidence="3">IPExxxVDY family protein</fullName>
    </recommendedName>
</protein>
<comment type="caution">
    <text evidence="1">The sequence shown here is derived from an EMBL/GenBank/DDBJ whole genome shotgun (WGS) entry which is preliminary data.</text>
</comment>
<dbReference type="NCBIfam" id="NF033205">
    <property type="entry name" value="IPExxxVDY"/>
    <property type="match status" value="1"/>
</dbReference>
<dbReference type="Proteomes" id="UP000249547">
    <property type="component" value="Unassembled WGS sequence"/>
</dbReference>
<keyword evidence="2" id="KW-1185">Reference proteome</keyword>
<accession>A0A327R395</accession>
<evidence type="ECO:0008006" key="3">
    <source>
        <dbReference type="Google" id="ProtNLM"/>
    </source>
</evidence>
<name>A0A327R395_9BACT</name>
<sequence length="185" mass="21899">MKDKGIAGEHQLKVVKYTSTSGNQYTQQYDSIYPQSPYMSVLKLKLDQDQLVEDFFDATYLVGLVSSARDFQLVWQINRELGYNFRVNNSLEVNLAKNNRQFFFTVYEFQEHTKSVSHYFYNNHCQAEFLLPDLKNIDYLWLVKGNYYQKSDIIKLVDQLRKLGLIQLVTIVETKELKHKMNLIF</sequence>
<dbReference type="RefSeq" id="WP_245952505.1">
    <property type="nucleotide sequence ID" value="NZ_QLLL01000001.1"/>
</dbReference>
<evidence type="ECO:0000313" key="1">
    <source>
        <dbReference type="EMBL" id="RAJ10432.1"/>
    </source>
</evidence>
<dbReference type="AlphaFoldDB" id="A0A327R395"/>